<sequence length="46" mass="5192">MRARTRPGRNNAAGRRPLARRPADKDIKIELQGGEPLLRLDVLTEI</sequence>
<organism evidence="2">
    <name type="scientific">Rhizobium leguminosarum bv. viciae</name>
    <dbReference type="NCBI Taxonomy" id="387"/>
    <lineage>
        <taxon>Bacteria</taxon>
        <taxon>Pseudomonadati</taxon>
        <taxon>Pseudomonadota</taxon>
        <taxon>Alphaproteobacteria</taxon>
        <taxon>Hyphomicrobiales</taxon>
        <taxon>Rhizobiaceae</taxon>
        <taxon>Rhizobium/Agrobacterium group</taxon>
        <taxon>Rhizobium</taxon>
    </lineage>
</organism>
<proteinExistence type="predicted"/>
<feature type="region of interest" description="Disordered" evidence="1">
    <location>
        <begin position="1"/>
        <end position="26"/>
    </location>
</feature>
<dbReference type="AlphaFoldDB" id="A0A0U3K5A6"/>
<evidence type="ECO:0000256" key="1">
    <source>
        <dbReference type="SAM" id="MobiDB-lite"/>
    </source>
</evidence>
<evidence type="ECO:0000313" key="2">
    <source>
        <dbReference type="EMBL" id="ALU64513.1"/>
    </source>
</evidence>
<dbReference type="EMBL" id="KT944070">
    <property type="protein sequence ID" value="ALU64513.1"/>
    <property type="molecule type" value="Genomic_DNA"/>
</dbReference>
<protein>
    <submittedName>
        <fullName evidence="2">Uncharacterized protein</fullName>
    </submittedName>
</protein>
<reference evidence="2" key="1">
    <citation type="submission" date="2015-10" db="EMBL/GenBank/DDBJ databases">
        <title>Comparative analysis of sym-gene organization in Rhizobium leguminosarum bv. viciae strains, isolated from different host plants and demonstrating clear differences in symbiotic specificity.</title>
        <authorList>
            <person name="Chirak E.R."/>
            <person name="Kimeklis A.K."/>
            <person name="Andronov E.E."/>
        </authorList>
    </citation>
    <scope>NUCLEOTIDE SEQUENCE</scope>
    <source>
        <strain evidence="2">Vaf12</strain>
    </source>
</reference>
<name>A0A0U3K5A6_RHILV</name>
<accession>A0A0U3K5A6</accession>